<keyword evidence="2" id="KW-1185">Reference proteome</keyword>
<sequence length="366" mass="40784">MSDERHDSPAVPPPPRMKGGDLPDVADDPPFESWKEVTEDSDRQAEDPPDYTIMGDNGELSQLAPAALFELNQAALDDSVPNRPLVAPLVPMAALREEYENGNEIFVKQIDWLVEQGYIGIRRTRGDGDCFYRSLAYAYVERILNSTDQGLDAVQAVSMLESTQSMLETVGFQPLVFEDFLETFTTLIKRVTDPEPGATLLTHHGLLEAFNNPEISNSIVVYLRLLTSAQIRLDPDAYAPFLFHPELGEPMDTRDFCENFVEAVGKEADHVQMTALTRALRINILVAYLDGRVHSRESSAASSGKGKGRATDTVEVEFVPFENGEEGLEPIRLLYRPGHYDILEQRSEDPDVEFDAGIELALRTLP</sequence>
<accession>A0ACC1TBI2</accession>
<name>A0ACC1TBI2_9APHY</name>
<organism evidence="1 2">
    <name type="scientific">Phlebia brevispora</name>
    <dbReference type="NCBI Taxonomy" id="194682"/>
    <lineage>
        <taxon>Eukaryota</taxon>
        <taxon>Fungi</taxon>
        <taxon>Dikarya</taxon>
        <taxon>Basidiomycota</taxon>
        <taxon>Agaricomycotina</taxon>
        <taxon>Agaricomycetes</taxon>
        <taxon>Polyporales</taxon>
        <taxon>Meruliaceae</taxon>
        <taxon>Phlebia</taxon>
    </lineage>
</organism>
<protein>
    <submittedName>
        <fullName evidence="1">Uncharacterized protein</fullName>
    </submittedName>
</protein>
<evidence type="ECO:0000313" key="2">
    <source>
        <dbReference type="Proteomes" id="UP001148662"/>
    </source>
</evidence>
<dbReference type="Proteomes" id="UP001148662">
    <property type="component" value="Unassembled WGS sequence"/>
</dbReference>
<proteinExistence type="predicted"/>
<reference evidence="1" key="1">
    <citation type="submission" date="2022-07" db="EMBL/GenBank/DDBJ databases">
        <title>Genome Sequence of Phlebia brevispora.</title>
        <authorList>
            <person name="Buettner E."/>
        </authorList>
    </citation>
    <scope>NUCLEOTIDE SEQUENCE</scope>
    <source>
        <strain evidence="1">MPL23</strain>
    </source>
</reference>
<comment type="caution">
    <text evidence="1">The sequence shown here is derived from an EMBL/GenBank/DDBJ whole genome shotgun (WGS) entry which is preliminary data.</text>
</comment>
<evidence type="ECO:0000313" key="1">
    <source>
        <dbReference type="EMBL" id="KAJ3557485.1"/>
    </source>
</evidence>
<dbReference type="EMBL" id="JANHOG010000154">
    <property type="protein sequence ID" value="KAJ3557485.1"/>
    <property type="molecule type" value="Genomic_DNA"/>
</dbReference>
<gene>
    <name evidence="1" type="ORF">NM688_g1448</name>
</gene>